<dbReference type="AlphaFoldDB" id="A0A5U3S0G2"/>
<dbReference type="EMBL" id="AAGMSH010000087">
    <property type="protein sequence ID" value="EBP6617597.1"/>
    <property type="molecule type" value="Genomic_DNA"/>
</dbReference>
<protein>
    <submittedName>
        <fullName evidence="1">Uncharacterized protein</fullName>
    </submittedName>
</protein>
<gene>
    <name evidence="1" type="ORF">AGQ41_22520</name>
</gene>
<proteinExistence type="predicted"/>
<feature type="non-terminal residue" evidence="1">
    <location>
        <position position="386"/>
    </location>
</feature>
<reference evidence="1" key="1">
    <citation type="submission" date="2018-07" db="EMBL/GenBank/DDBJ databases">
        <authorList>
            <consortium name="GenomeTrakr network: Whole genome sequencing for foodborne pathogen traceback"/>
        </authorList>
    </citation>
    <scope>NUCLEOTIDE SEQUENCE</scope>
    <source>
        <strain evidence="1">ADRDL-NGUA-38</strain>
    </source>
</reference>
<comment type="caution">
    <text evidence="1">The sequence shown here is derived from an EMBL/GenBank/DDBJ whole genome shotgun (WGS) entry which is preliminary data.</text>
</comment>
<accession>A0A5U3S0G2</accession>
<evidence type="ECO:0000313" key="1">
    <source>
        <dbReference type="EMBL" id="EBP6617597.1"/>
    </source>
</evidence>
<sequence length="386" mass="44210">MSENMKLNYHEMDFLVPVHRFNIQFSYVTKQGLSFIREFVLRLVQLAPMKPSQIATYIGLNKDEVDEAISDLMDKGDLRFNGQGLVELTPQSTGYFDGIGNPPKTSSIQETGATLSFELCGFNCIGNKRKFDRWKQGVELKIDNKKLSCTENLAKETFQKEFYKYLDKEYLRGVRTEGNDRPSIYTMDSVNKLTKDALRLTCKFYLDADGRPIERDDFDELDDSTDIHELITKTLGQNKRPSNISKIAFAMNCFADVWTKKIFNDISISPASFAIASAESLADMQRPQMLSGPLYSEVNWKLISGRIHRCIKNRIVSGDKSIKSLVWVAPSDPYWGKSSRIIDCLMELEKLQLTSSKNPERIYSPKLYLPISSPSDRKTLNKWIYD</sequence>
<organism evidence="1">
    <name type="scientific">Salmonella enterica I</name>
    <dbReference type="NCBI Taxonomy" id="59201"/>
    <lineage>
        <taxon>Bacteria</taxon>
        <taxon>Pseudomonadati</taxon>
        <taxon>Pseudomonadota</taxon>
        <taxon>Gammaproteobacteria</taxon>
        <taxon>Enterobacterales</taxon>
        <taxon>Enterobacteriaceae</taxon>
        <taxon>Salmonella</taxon>
    </lineage>
</organism>
<name>A0A5U3S0G2_SALET</name>